<feature type="compositionally biased region" description="Low complexity" evidence="1">
    <location>
        <begin position="49"/>
        <end position="63"/>
    </location>
</feature>
<protein>
    <submittedName>
        <fullName evidence="3">Uncharacterized protein</fullName>
    </submittedName>
</protein>
<comment type="caution">
    <text evidence="3">The sequence shown here is derived from an EMBL/GenBank/DDBJ whole genome shotgun (WGS) entry which is preliminary data.</text>
</comment>
<sequence length="251" mass="24948">MQPITVVVIFAAIIGYSNTFLFPGLGGGSACGCEPSPPACSCPPPPACSPCGGSSSGGADDTPSGGGYATPSGGSYATPSSGGYATPSSGGYAIPPIHPPPSYAAPSPIGGYASSPTGGSYSAVSPVGTYGAAPTSYSGSQGGSYSGWQGAYSESHGQQPVPLPAATYGSNPPYQPQPLADGGYQEQGGEHQEPSGPAPPPPESRPSGPPPPPPPQQNYRDRGNQVGRQGEYEEGGGQRNDRGYRRIASKA</sequence>
<dbReference type="EMBL" id="JPKZ01000439">
    <property type="protein sequence ID" value="KHN87315.1"/>
    <property type="molecule type" value="Genomic_DNA"/>
</dbReference>
<dbReference type="AlphaFoldDB" id="A0A0B2W2B8"/>
<evidence type="ECO:0000313" key="4">
    <source>
        <dbReference type="Proteomes" id="UP000031036"/>
    </source>
</evidence>
<gene>
    <name evidence="3" type="ORF">Tcan_05337</name>
</gene>
<feature type="region of interest" description="Disordered" evidence="1">
    <location>
        <begin position="48"/>
        <end position="104"/>
    </location>
</feature>
<organism evidence="3 4">
    <name type="scientific">Toxocara canis</name>
    <name type="common">Canine roundworm</name>
    <dbReference type="NCBI Taxonomy" id="6265"/>
    <lineage>
        <taxon>Eukaryota</taxon>
        <taxon>Metazoa</taxon>
        <taxon>Ecdysozoa</taxon>
        <taxon>Nematoda</taxon>
        <taxon>Chromadorea</taxon>
        <taxon>Rhabditida</taxon>
        <taxon>Spirurina</taxon>
        <taxon>Ascaridomorpha</taxon>
        <taxon>Ascaridoidea</taxon>
        <taxon>Toxocaridae</taxon>
        <taxon>Toxocara</taxon>
    </lineage>
</organism>
<feature type="chain" id="PRO_5002095732" evidence="2">
    <location>
        <begin position="20"/>
        <end position="251"/>
    </location>
</feature>
<feature type="signal peptide" evidence="2">
    <location>
        <begin position="1"/>
        <end position="19"/>
    </location>
</feature>
<feature type="region of interest" description="Disordered" evidence="1">
    <location>
        <begin position="117"/>
        <end position="251"/>
    </location>
</feature>
<feature type="compositionally biased region" description="Pro residues" evidence="1">
    <location>
        <begin position="196"/>
        <end position="216"/>
    </location>
</feature>
<evidence type="ECO:0000256" key="2">
    <source>
        <dbReference type="SAM" id="SignalP"/>
    </source>
</evidence>
<dbReference type="STRING" id="6265.A0A0B2W2B8"/>
<proteinExistence type="predicted"/>
<evidence type="ECO:0000256" key="1">
    <source>
        <dbReference type="SAM" id="MobiDB-lite"/>
    </source>
</evidence>
<name>A0A0B2W2B8_TOXCA</name>
<dbReference type="OMA" id="GWQGAYS"/>
<feature type="compositionally biased region" description="Polar residues" evidence="1">
    <location>
        <begin position="72"/>
        <end position="89"/>
    </location>
</feature>
<evidence type="ECO:0000313" key="3">
    <source>
        <dbReference type="EMBL" id="KHN87315.1"/>
    </source>
</evidence>
<accession>A0A0B2W2B8</accession>
<dbReference type="Proteomes" id="UP000031036">
    <property type="component" value="Unassembled WGS sequence"/>
</dbReference>
<keyword evidence="2" id="KW-0732">Signal</keyword>
<keyword evidence="4" id="KW-1185">Reference proteome</keyword>
<reference evidence="3 4" key="1">
    <citation type="submission" date="2014-11" db="EMBL/GenBank/DDBJ databases">
        <title>Genetic blueprint of the zoonotic pathogen Toxocara canis.</title>
        <authorList>
            <person name="Zhu X.-Q."/>
            <person name="Korhonen P.K."/>
            <person name="Cai H."/>
            <person name="Young N.D."/>
            <person name="Nejsum P."/>
            <person name="von Samson-Himmelstjerna G."/>
            <person name="Boag P.R."/>
            <person name="Tan P."/>
            <person name="Li Q."/>
            <person name="Min J."/>
            <person name="Yang Y."/>
            <person name="Wang X."/>
            <person name="Fang X."/>
            <person name="Hall R.S."/>
            <person name="Hofmann A."/>
            <person name="Sternberg P.W."/>
            <person name="Jex A.R."/>
            <person name="Gasser R.B."/>
        </authorList>
    </citation>
    <scope>NUCLEOTIDE SEQUENCE [LARGE SCALE GENOMIC DNA]</scope>
    <source>
        <strain evidence="3">PN_DK_2014</strain>
    </source>
</reference>